<sequence>MPAISIVIPVYNGSTTIQETIESVLNQTFQDIEILIINDGSKDETLEVISKFEDPRIQVFSYSNAGLAISRNRGIAKATGDYIAFLDADDLWTSDKLQAQWQALQENPDVAVAYSWTDYIDESSQFLFSGRRTSLSGDVYPELLVRNLLENGSNPLIRQQALKEIGDFDPSVNAAADRDMYLRLAARYSFICVPSPQILYRVSAQSMSANLTQQEQHSVAVIEKAFKQAPQSLQHLKKQSLANIYKYLAWKSLQGLPSPQKGRTATRYSLQYARHEPELLKQWKFVLKMLVKSTACALLPPRQSQALFKK</sequence>
<evidence type="ECO:0000313" key="2">
    <source>
        <dbReference type="EMBL" id="MBE9117151.1"/>
    </source>
</evidence>
<dbReference type="PANTHER" id="PTHR43685:SF2">
    <property type="entry name" value="GLYCOSYLTRANSFERASE 2-LIKE DOMAIN-CONTAINING PROTEIN"/>
    <property type="match status" value="1"/>
</dbReference>
<dbReference type="RefSeq" id="WP_194030243.1">
    <property type="nucleotide sequence ID" value="NZ_JADEWZ010000021.1"/>
</dbReference>
<keyword evidence="3" id="KW-1185">Reference proteome</keyword>
<evidence type="ECO:0000259" key="1">
    <source>
        <dbReference type="Pfam" id="PF10111"/>
    </source>
</evidence>
<dbReference type="InterPro" id="IPR029044">
    <property type="entry name" value="Nucleotide-diphossugar_trans"/>
</dbReference>
<dbReference type="Gene3D" id="3.90.550.10">
    <property type="entry name" value="Spore Coat Polysaccharide Biosynthesis Protein SpsA, Chain A"/>
    <property type="match status" value="1"/>
</dbReference>
<dbReference type="Pfam" id="PF10111">
    <property type="entry name" value="Glyco_tranf_2_2"/>
    <property type="match status" value="1"/>
</dbReference>
<protein>
    <submittedName>
        <fullName evidence="2">Glycosyltransferase</fullName>
    </submittedName>
</protein>
<proteinExistence type="predicted"/>
<dbReference type="AlphaFoldDB" id="A0A8J7DXL7"/>
<reference evidence="2" key="1">
    <citation type="submission" date="2020-10" db="EMBL/GenBank/DDBJ databases">
        <authorList>
            <person name="Castelo-Branco R."/>
            <person name="Eusebio N."/>
            <person name="Adriana R."/>
            <person name="Vieira A."/>
            <person name="Brugerolle De Fraissinette N."/>
            <person name="Rezende De Castro R."/>
            <person name="Schneider M.P."/>
            <person name="Vasconcelos V."/>
            <person name="Leao P.N."/>
        </authorList>
    </citation>
    <scope>NUCLEOTIDE SEQUENCE</scope>
    <source>
        <strain evidence="2">LEGE 07157</strain>
    </source>
</reference>
<feature type="domain" description="Glycosyltransferase 2-like prokaryotic type" evidence="1">
    <location>
        <begin position="5"/>
        <end position="251"/>
    </location>
</feature>
<evidence type="ECO:0000313" key="3">
    <source>
        <dbReference type="Proteomes" id="UP000654482"/>
    </source>
</evidence>
<accession>A0A8J7DXL7</accession>
<dbReference type="EMBL" id="JADEWZ010000021">
    <property type="protein sequence ID" value="MBE9117151.1"/>
    <property type="molecule type" value="Genomic_DNA"/>
</dbReference>
<gene>
    <name evidence="2" type="ORF">IQ249_14720</name>
</gene>
<comment type="caution">
    <text evidence="2">The sequence shown here is derived from an EMBL/GenBank/DDBJ whole genome shotgun (WGS) entry which is preliminary data.</text>
</comment>
<dbReference type="InterPro" id="IPR019290">
    <property type="entry name" value="GlycosylTrfase-like_prok"/>
</dbReference>
<dbReference type="InterPro" id="IPR050834">
    <property type="entry name" value="Glycosyltransf_2"/>
</dbReference>
<dbReference type="SUPFAM" id="SSF53448">
    <property type="entry name" value="Nucleotide-diphospho-sugar transferases"/>
    <property type="match status" value="1"/>
</dbReference>
<name>A0A8J7DXL7_9CYAN</name>
<dbReference type="Proteomes" id="UP000654482">
    <property type="component" value="Unassembled WGS sequence"/>
</dbReference>
<dbReference type="PANTHER" id="PTHR43685">
    <property type="entry name" value="GLYCOSYLTRANSFERASE"/>
    <property type="match status" value="1"/>
</dbReference>
<organism evidence="2 3">
    <name type="scientific">Lusitaniella coriacea LEGE 07157</name>
    <dbReference type="NCBI Taxonomy" id="945747"/>
    <lineage>
        <taxon>Bacteria</taxon>
        <taxon>Bacillati</taxon>
        <taxon>Cyanobacteriota</taxon>
        <taxon>Cyanophyceae</taxon>
        <taxon>Spirulinales</taxon>
        <taxon>Lusitaniellaceae</taxon>
        <taxon>Lusitaniella</taxon>
    </lineage>
</organism>
<dbReference type="CDD" id="cd00761">
    <property type="entry name" value="Glyco_tranf_GTA_type"/>
    <property type="match status" value="1"/>
</dbReference>